<dbReference type="Proteomes" id="UP000271683">
    <property type="component" value="Unassembled WGS sequence"/>
</dbReference>
<protein>
    <submittedName>
        <fullName evidence="2">Uncharacterized protein</fullName>
    </submittedName>
</protein>
<dbReference type="EMBL" id="RJKL01000001">
    <property type="protein sequence ID" value="ROP33350.1"/>
    <property type="molecule type" value="Genomic_DNA"/>
</dbReference>
<sequence length="106" mass="11793">MPAAPMPRSGDVVYLGLAANVQFGGNRGFYFRVIRVHDWTTYEGWMWLDGYQLSQGGEAVERRSVFVQIAGLRPAPQVPACTAPPTGERAPLGSARPLRRGRHERR</sequence>
<name>A0A3N1GSX5_9ACTN</name>
<feature type="compositionally biased region" description="Basic residues" evidence="1">
    <location>
        <begin position="97"/>
        <end position="106"/>
    </location>
</feature>
<organism evidence="2 3">
    <name type="scientific">Couchioplanes caeruleus</name>
    <dbReference type="NCBI Taxonomy" id="56438"/>
    <lineage>
        <taxon>Bacteria</taxon>
        <taxon>Bacillati</taxon>
        <taxon>Actinomycetota</taxon>
        <taxon>Actinomycetes</taxon>
        <taxon>Micromonosporales</taxon>
        <taxon>Micromonosporaceae</taxon>
        <taxon>Couchioplanes</taxon>
    </lineage>
</organism>
<comment type="caution">
    <text evidence="2">The sequence shown here is derived from an EMBL/GenBank/DDBJ whole genome shotgun (WGS) entry which is preliminary data.</text>
</comment>
<proteinExistence type="predicted"/>
<feature type="region of interest" description="Disordered" evidence="1">
    <location>
        <begin position="77"/>
        <end position="106"/>
    </location>
</feature>
<evidence type="ECO:0000256" key="1">
    <source>
        <dbReference type="SAM" id="MobiDB-lite"/>
    </source>
</evidence>
<accession>A0A3N1GSX5</accession>
<evidence type="ECO:0000313" key="2">
    <source>
        <dbReference type="EMBL" id="ROP33350.1"/>
    </source>
</evidence>
<dbReference type="AlphaFoldDB" id="A0A3N1GSX5"/>
<evidence type="ECO:0000313" key="3">
    <source>
        <dbReference type="Proteomes" id="UP000271683"/>
    </source>
</evidence>
<reference evidence="2 3" key="1">
    <citation type="submission" date="2018-11" db="EMBL/GenBank/DDBJ databases">
        <title>Sequencing the genomes of 1000 actinobacteria strains.</title>
        <authorList>
            <person name="Klenk H.-P."/>
        </authorList>
    </citation>
    <scope>NUCLEOTIDE SEQUENCE [LARGE SCALE GENOMIC DNA]</scope>
    <source>
        <strain evidence="2 3">DSM 43634</strain>
    </source>
</reference>
<gene>
    <name evidence="2" type="ORF">EDD30_6322</name>
</gene>